<evidence type="ECO:0000313" key="5">
    <source>
        <dbReference type="EMBL" id="MRH00106.1"/>
    </source>
</evidence>
<evidence type="ECO:0000256" key="1">
    <source>
        <dbReference type="ARBA" id="ARBA00005233"/>
    </source>
</evidence>
<dbReference type="InterPro" id="IPR045584">
    <property type="entry name" value="Pilin-like"/>
</dbReference>
<keyword evidence="4" id="KW-0812">Transmembrane</keyword>
<keyword evidence="4" id="KW-0472">Membrane</keyword>
<evidence type="ECO:0000313" key="8">
    <source>
        <dbReference type="Proteomes" id="UP000439314"/>
    </source>
</evidence>
<keyword evidence="2" id="KW-0488">Methylation</keyword>
<dbReference type="Gene3D" id="3.30.700.10">
    <property type="entry name" value="Glycoprotein, Type 4 Pilin"/>
    <property type="match status" value="1"/>
</dbReference>
<reference evidence="7 8" key="1">
    <citation type="submission" date="2019-11" db="EMBL/GenBank/DDBJ databases">
        <title>First report of rice panicle blight caused by Xanthomonas sp. in Iran.</title>
        <authorList>
            <person name="Mirghasempour S.A."/>
            <person name="Huang S."/>
            <person name="Brady C.L."/>
            <person name="Studholme D.J."/>
        </authorList>
    </citation>
    <scope>NUCLEOTIDE SEQUENCE [LARGE SCALE GENOMIC DNA]</scope>
    <source>
        <strain evidence="5 8">ASD011</strain>
        <strain evidence="7">SAM114</strain>
    </source>
</reference>
<dbReference type="Proteomes" id="UP000437931">
    <property type="component" value="Unassembled WGS sequence"/>
</dbReference>
<accession>A0A6N7QBF8</accession>
<dbReference type="SUPFAM" id="SSF54523">
    <property type="entry name" value="Pili subunits"/>
    <property type="match status" value="1"/>
</dbReference>
<keyword evidence="4" id="KW-1133">Transmembrane helix</keyword>
<protein>
    <submittedName>
        <fullName evidence="5">Prepilin-type N-terminal cleavage/methylation domain-containing protein</fullName>
    </submittedName>
</protein>
<evidence type="ECO:0000313" key="6">
    <source>
        <dbReference type="EMBL" id="MRH74438.1"/>
    </source>
</evidence>
<gene>
    <name evidence="5" type="ORF">GIY21_07340</name>
    <name evidence="6" type="ORF">GIY22_07335</name>
</gene>
<dbReference type="Pfam" id="PF00114">
    <property type="entry name" value="Pilin"/>
    <property type="match status" value="1"/>
</dbReference>
<evidence type="ECO:0000256" key="3">
    <source>
        <dbReference type="RuleBase" id="RU000389"/>
    </source>
</evidence>
<dbReference type="EMBL" id="WJPM01000004">
    <property type="protein sequence ID" value="MRH74438.1"/>
    <property type="molecule type" value="Genomic_DNA"/>
</dbReference>
<evidence type="ECO:0000256" key="4">
    <source>
        <dbReference type="SAM" id="Phobius"/>
    </source>
</evidence>
<keyword evidence="7" id="KW-1185">Reference proteome</keyword>
<evidence type="ECO:0000313" key="7">
    <source>
        <dbReference type="Proteomes" id="UP000437931"/>
    </source>
</evidence>
<dbReference type="RefSeq" id="WP_017910395.1">
    <property type="nucleotide sequence ID" value="NZ_WJPM01000004.1"/>
</dbReference>
<dbReference type="AlphaFoldDB" id="A0A6N7QBF8"/>
<dbReference type="InterPro" id="IPR001082">
    <property type="entry name" value="Pilin"/>
</dbReference>
<comment type="caution">
    <text evidence="5">The sequence shown here is derived from an EMBL/GenBank/DDBJ whole genome shotgun (WGS) entry which is preliminary data.</text>
</comment>
<dbReference type="Proteomes" id="UP000439314">
    <property type="component" value="Unassembled WGS sequence"/>
</dbReference>
<dbReference type="PANTHER" id="PTHR30093:SF34">
    <property type="entry name" value="PREPILIN PEPTIDASE-DEPENDENT PROTEIN D"/>
    <property type="match status" value="1"/>
</dbReference>
<keyword evidence="3" id="KW-0281">Fimbrium</keyword>
<evidence type="ECO:0000256" key="2">
    <source>
        <dbReference type="ARBA" id="ARBA00022481"/>
    </source>
</evidence>
<dbReference type="PANTHER" id="PTHR30093">
    <property type="entry name" value="GENERAL SECRETION PATHWAY PROTEIN G"/>
    <property type="match status" value="1"/>
</dbReference>
<dbReference type="EMBL" id="WJPN01000004">
    <property type="protein sequence ID" value="MRH00106.1"/>
    <property type="molecule type" value="Genomic_DNA"/>
</dbReference>
<dbReference type="InterPro" id="IPR012902">
    <property type="entry name" value="N_methyl_site"/>
</dbReference>
<reference evidence="6" key="2">
    <citation type="journal article" date="2020" name="Plant Dis.">
        <title>A Grain Rot of Rice in Iran Caused by a Xanthomonas Strain Closely Related to X. sacchari.</title>
        <authorList>
            <person name="Mirghasempour S.A."/>
            <person name="Huang S."/>
            <person name="Studholme D.J."/>
            <person name="Brady C.L."/>
        </authorList>
    </citation>
    <scope>NUCLEOTIDE SEQUENCE</scope>
    <source>
        <strain evidence="6">SAM114</strain>
    </source>
</reference>
<dbReference type="GO" id="GO:0044096">
    <property type="term" value="C:type IV pilus"/>
    <property type="evidence" value="ECO:0007669"/>
    <property type="project" value="TreeGrafter"/>
</dbReference>
<sequence length="130" mass="13477">MKKQQGFTLIELMIVVAIIAILAAIALPMYQDYVAKSQATAGLAEITPGKTQFEVKKNEGSTLSTPAQIGLASSTTRCSIAVTDTTIACTLKGNAAKIAGKNVTLTRTASTGTWACSSSVDAKYKPTGCS</sequence>
<dbReference type="PROSITE" id="PS00409">
    <property type="entry name" value="PROKAR_NTER_METHYL"/>
    <property type="match status" value="1"/>
</dbReference>
<comment type="similarity">
    <text evidence="1 3">Belongs to the N-Me-Phe pilin family.</text>
</comment>
<dbReference type="NCBIfam" id="TIGR02532">
    <property type="entry name" value="IV_pilin_GFxxxE"/>
    <property type="match status" value="1"/>
</dbReference>
<organism evidence="5 8">
    <name type="scientific">Xanthomonas sontii</name>
    <dbReference type="NCBI Taxonomy" id="2650745"/>
    <lineage>
        <taxon>Bacteria</taxon>
        <taxon>Pseudomonadati</taxon>
        <taxon>Pseudomonadota</taxon>
        <taxon>Gammaproteobacteria</taxon>
        <taxon>Lysobacterales</taxon>
        <taxon>Lysobacteraceae</taxon>
        <taxon>Xanthomonas</taxon>
    </lineage>
</organism>
<dbReference type="Pfam" id="PF07963">
    <property type="entry name" value="N_methyl"/>
    <property type="match status" value="1"/>
</dbReference>
<dbReference type="GO" id="GO:0007155">
    <property type="term" value="P:cell adhesion"/>
    <property type="evidence" value="ECO:0007669"/>
    <property type="project" value="InterPro"/>
</dbReference>
<name>A0A6N7QBF8_9XANT</name>
<proteinExistence type="inferred from homology"/>
<feature type="transmembrane region" description="Helical" evidence="4">
    <location>
        <begin position="12"/>
        <end position="30"/>
    </location>
</feature>
<dbReference type="GO" id="GO:0043107">
    <property type="term" value="P:type IV pilus-dependent motility"/>
    <property type="evidence" value="ECO:0007669"/>
    <property type="project" value="TreeGrafter"/>
</dbReference>